<dbReference type="Proteomes" id="UP000075755">
    <property type="component" value="Chromosome"/>
</dbReference>
<sequence length="344" mass="35176">MTPVPQTKTETVTLNLEEARNLCIAAAIGAGASEETAISIALAAVAAEADGQASVGLSHYVDYLEALEAGRINGKAEPVVSRPALAIYLSDGQGGAAHTGFDRNFQEIAKAARLFGVTVFSQKNAYTCGSLGYFTGRLAEAGLVALAATNGPALVAGSGSTKPVYCTNPISLAAPAADGPPLVIDQSSSATAFVNVRKAAETGEAIPEGWALDAKGKPTTDAKKAMKGVLLAFGGARGANVALMVEVLAAGVSGANWSIDAPSISEGHQTPGTGLFIVALDPKLFDPGFETRMREQLDRLSSQYHVHIPGPAKAVARARSEAGGIAIPAALHARISEFAARQAE</sequence>
<reference evidence="3 4" key="1">
    <citation type="submission" date="2016-03" db="EMBL/GenBank/DDBJ databases">
        <title>Complete genome of Aminobacter aminovorans KCTC 2477.</title>
        <authorList>
            <person name="Kim K.M."/>
        </authorList>
    </citation>
    <scope>NUCLEOTIDE SEQUENCE [LARGE SCALE GENOMIC DNA]</scope>
    <source>
        <strain evidence="3 4">KCTC 2477</strain>
    </source>
</reference>
<dbReference type="InterPro" id="IPR003767">
    <property type="entry name" value="Malate/L-lactate_DH-like"/>
</dbReference>
<dbReference type="PANTHER" id="PTHR11091">
    <property type="entry name" value="OXIDOREDUCTASE-RELATED"/>
    <property type="match status" value="1"/>
</dbReference>
<dbReference type="Gene3D" id="1.10.1530.10">
    <property type="match status" value="1"/>
</dbReference>
<proteinExistence type="inferred from homology"/>
<dbReference type="InterPro" id="IPR043144">
    <property type="entry name" value="Mal/L-sulf/L-lact_DH-like_ah"/>
</dbReference>
<protein>
    <recommendedName>
        <fullName evidence="5">Lactate dehydrogenase</fullName>
    </recommendedName>
</protein>
<accession>A0AAC8YK46</accession>
<evidence type="ECO:0000256" key="2">
    <source>
        <dbReference type="ARBA" id="ARBA00023002"/>
    </source>
</evidence>
<dbReference type="AlphaFoldDB" id="A0AAC8YK46"/>
<name>A0AAC8YK46_AMIAI</name>
<dbReference type="Pfam" id="PF02615">
    <property type="entry name" value="Ldh_2"/>
    <property type="match status" value="1"/>
</dbReference>
<keyword evidence="2" id="KW-0560">Oxidoreductase</keyword>
<dbReference type="Gene3D" id="3.30.1370.60">
    <property type="entry name" value="Hypothetical oxidoreductase yiak, domain 2"/>
    <property type="match status" value="1"/>
</dbReference>
<dbReference type="KEGG" id="aak:AA2016_0684"/>
<dbReference type="EMBL" id="CP015005">
    <property type="protein sequence ID" value="AMS39623.1"/>
    <property type="molecule type" value="Genomic_DNA"/>
</dbReference>
<evidence type="ECO:0000256" key="1">
    <source>
        <dbReference type="ARBA" id="ARBA00006056"/>
    </source>
</evidence>
<evidence type="ECO:0000313" key="3">
    <source>
        <dbReference type="EMBL" id="AMS39623.1"/>
    </source>
</evidence>
<dbReference type="InterPro" id="IPR036111">
    <property type="entry name" value="Mal/L-sulfo/L-lacto_DH-like_sf"/>
</dbReference>
<gene>
    <name evidence="3" type="ORF">AA2016_0684</name>
</gene>
<evidence type="ECO:0008006" key="5">
    <source>
        <dbReference type="Google" id="ProtNLM"/>
    </source>
</evidence>
<evidence type="ECO:0000313" key="4">
    <source>
        <dbReference type="Proteomes" id="UP000075755"/>
    </source>
</evidence>
<dbReference type="PANTHER" id="PTHR11091:SF0">
    <property type="entry name" value="MALATE DEHYDROGENASE"/>
    <property type="match status" value="1"/>
</dbReference>
<comment type="similarity">
    <text evidence="1">Belongs to the LDH2/MDH2 oxidoreductase family.</text>
</comment>
<dbReference type="InterPro" id="IPR043143">
    <property type="entry name" value="Mal/L-sulf/L-lact_DH-like_NADP"/>
</dbReference>
<dbReference type="SUPFAM" id="SSF89733">
    <property type="entry name" value="L-sulfolactate dehydrogenase-like"/>
    <property type="match status" value="1"/>
</dbReference>
<dbReference type="GO" id="GO:0016491">
    <property type="term" value="F:oxidoreductase activity"/>
    <property type="evidence" value="ECO:0007669"/>
    <property type="project" value="UniProtKB-KW"/>
</dbReference>
<organism evidence="3 4">
    <name type="scientific">Aminobacter aminovorans</name>
    <name type="common">Chelatobacter heintzii</name>
    <dbReference type="NCBI Taxonomy" id="83263"/>
    <lineage>
        <taxon>Bacteria</taxon>
        <taxon>Pseudomonadati</taxon>
        <taxon>Pseudomonadota</taxon>
        <taxon>Alphaproteobacteria</taxon>
        <taxon>Hyphomicrobiales</taxon>
        <taxon>Phyllobacteriaceae</taxon>
        <taxon>Aminobacter</taxon>
    </lineage>
</organism>